<comment type="caution">
    <text evidence="2">The sequence shown here is derived from an EMBL/GenBank/DDBJ whole genome shotgun (WGS) entry which is preliminary data.</text>
</comment>
<feature type="region of interest" description="Disordered" evidence="1">
    <location>
        <begin position="1"/>
        <end position="77"/>
    </location>
</feature>
<organism evidence="2 3">
    <name type="scientific">Rhodopirellula sallentina SM41</name>
    <dbReference type="NCBI Taxonomy" id="1263870"/>
    <lineage>
        <taxon>Bacteria</taxon>
        <taxon>Pseudomonadati</taxon>
        <taxon>Planctomycetota</taxon>
        <taxon>Planctomycetia</taxon>
        <taxon>Pirellulales</taxon>
        <taxon>Pirellulaceae</taxon>
        <taxon>Rhodopirellula</taxon>
    </lineage>
</organism>
<proteinExistence type="predicted"/>
<protein>
    <submittedName>
        <fullName evidence="2">Uncharacterized protein</fullName>
    </submittedName>
</protein>
<sequence length="351" mass="38088">MKQYRPPTTGQTKSVSVSSSTPSGGIRNHLQPPSAPKLTLPPTLPTNHPPAGERESGAFHTNDSAEPAKHPKTAPRSLLSNSYLGLRTCLATLDDGPKSHGRFIGDPQRGHRCRNAFNNSDRRTLVSSSHDSLEQTRRTFRGIPLFRARFSSFSLGRPCAATASRLAELGIEFLVDGEGVLMGLGRGLGMQSQTAIWFDEQSVGCCLATGFGVTAFDNLNDSLPLECTKVAIRCCVIGAPNYLLDRSGAQVERFPLGGDVARNDYPGHLATDGAKVQAICPGWHVYALENRLHNHEKTIASQLIKHLIKLQPTDFFVCAAVLRVCTPPRPEDPIPELSFGAFFALTNDRHA</sequence>
<feature type="compositionally biased region" description="Polar residues" evidence="1">
    <location>
        <begin position="1"/>
        <end position="13"/>
    </location>
</feature>
<dbReference type="PATRIC" id="fig|1263870.3.peg.6260"/>
<name>M5U9L9_9BACT</name>
<keyword evidence="3" id="KW-1185">Reference proteome</keyword>
<gene>
    <name evidence="2" type="ORF">RSSM_05905</name>
</gene>
<evidence type="ECO:0000313" key="2">
    <source>
        <dbReference type="EMBL" id="EMI52688.1"/>
    </source>
</evidence>
<reference evidence="2 3" key="1">
    <citation type="journal article" date="2013" name="Mar. Genomics">
        <title>Expression of sulfatases in Rhodopirellula baltica and the diversity of sulfatases in the genus Rhodopirellula.</title>
        <authorList>
            <person name="Wegner C.E."/>
            <person name="Richter-Heitmann T."/>
            <person name="Klindworth A."/>
            <person name="Klockow C."/>
            <person name="Richter M."/>
            <person name="Achstetter T."/>
            <person name="Glockner F.O."/>
            <person name="Harder J."/>
        </authorList>
    </citation>
    <scope>NUCLEOTIDE SEQUENCE [LARGE SCALE GENOMIC DNA]</scope>
    <source>
        <strain evidence="2 3">SM41</strain>
    </source>
</reference>
<dbReference type="Proteomes" id="UP000011885">
    <property type="component" value="Unassembled WGS sequence"/>
</dbReference>
<accession>M5U9L9</accession>
<dbReference type="EMBL" id="ANOH01000411">
    <property type="protein sequence ID" value="EMI52688.1"/>
    <property type="molecule type" value="Genomic_DNA"/>
</dbReference>
<dbReference type="AlphaFoldDB" id="M5U9L9"/>
<evidence type="ECO:0000256" key="1">
    <source>
        <dbReference type="SAM" id="MobiDB-lite"/>
    </source>
</evidence>
<evidence type="ECO:0000313" key="3">
    <source>
        <dbReference type="Proteomes" id="UP000011885"/>
    </source>
</evidence>